<dbReference type="Proteomes" id="UP000438429">
    <property type="component" value="Unassembled WGS sequence"/>
</dbReference>
<organism evidence="1 2">
    <name type="scientific">Scophthalmus maximus</name>
    <name type="common">Turbot</name>
    <name type="synonym">Psetta maxima</name>
    <dbReference type="NCBI Taxonomy" id="52904"/>
    <lineage>
        <taxon>Eukaryota</taxon>
        <taxon>Metazoa</taxon>
        <taxon>Chordata</taxon>
        <taxon>Craniata</taxon>
        <taxon>Vertebrata</taxon>
        <taxon>Euteleostomi</taxon>
        <taxon>Actinopterygii</taxon>
        <taxon>Neopterygii</taxon>
        <taxon>Teleostei</taxon>
        <taxon>Neoteleostei</taxon>
        <taxon>Acanthomorphata</taxon>
        <taxon>Carangaria</taxon>
        <taxon>Pleuronectiformes</taxon>
        <taxon>Pleuronectoidei</taxon>
        <taxon>Scophthalmidae</taxon>
        <taxon>Scophthalmus</taxon>
    </lineage>
</organism>
<evidence type="ECO:0000313" key="2">
    <source>
        <dbReference type="Proteomes" id="UP000438429"/>
    </source>
</evidence>
<dbReference type="EMBL" id="VEVO01000017">
    <property type="protein sequence ID" value="KAF0028238.1"/>
    <property type="molecule type" value="Genomic_DNA"/>
</dbReference>
<dbReference type="AlphaFoldDB" id="A0A6A4S7N7"/>
<evidence type="ECO:0000313" key="1">
    <source>
        <dbReference type="EMBL" id="KAF0028238.1"/>
    </source>
</evidence>
<sequence>MNLQRSESKRFEAYDKSLWIQNKALSETLCLGQAACSLLRCAPHAAIQSSKSKTKPISILSHRSVLCPHKRLWTPCVLPPSEWLRQICLQG</sequence>
<accession>A0A6A4S7N7</accession>
<proteinExistence type="predicted"/>
<reference evidence="1 2" key="1">
    <citation type="submission" date="2019-06" db="EMBL/GenBank/DDBJ databases">
        <title>Draft genomes of female and male turbot (Scophthalmus maximus).</title>
        <authorList>
            <person name="Xu H."/>
            <person name="Xu X.-W."/>
            <person name="Shao C."/>
            <person name="Chen S."/>
        </authorList>
    </citation>
    <scope>NUCLEOTIDE SEQUENCE [LARGE SCALE GENOMIC DNA]</scope>
    <source>
        <strain evidence="1">Ysfricsl-2016a</strain>
        <tissue evidence="1">Blood</tissue>
    </source>
</reference>
<protein>
    <submittedName>
        <fullName evidence="1">Uncharacterized protein</fullName>
    </submittedName>
</protein>
<comment type="caution">
    <text evidence="1">The sequence shown here is derived from an EMBL/GenBank/DDBJ whole genome shotgun (WGS) entry which is preliminary data.</text>
</comment>
<gene>
    <name evidence="1" type="ORF">F2P81_019325</name>
</gene>
<name>A0A6A4S7N7_SCOMX</name>